<dbReference type="Pfam" id="PF16344">
    <property type="entry name" value="FecR_C"/>
    <property type="match status" value="1"/>
</dbReference>
<dbReference type="Gene3D" id="2.60.120.1440">
    <property type="match status" value="1"/>
</dbReference>
<sequence length="400" mass="44391">MGPNKIPAAALLQKYLDGTISEPESEVLFAFIRENSVEGDTSLEEVLQKAYQQAFAAPAELSIEARKRILDKLMITTSAPETISDPEVSRTVVHTLRHRWWRYVAAAVIAAGIAGGAITWFNQHREKDSLATLMEKAEKIGPGTERAILKLGNGQRLPLDSANGNIMQSGNLIVNNYGGKLDYEGKTDVPEYHTLITPRGGQYKVQLPDGTDVWLNAESAIVYPTAFTGDQRKVKVTGEAYFEVARQAGKPFVVDVDGKAVVEVLGTHFNISAYADEKQIQTTLLEGSVRILHHREMAVLRPGQQAQLANLEINVINNPDLETVMAWRNGVFHFNNARLDEVLRQLARWYDLDIVYEKEIPGIVFKGDLKKDLNLSQALIILSQLGVHFNIEGKKLIVVP</sequence>
<protein>
    <submittedName>
        <fullName evidence="4">FecR domain-containing protein</fullName>
    </submittedName>
</protein>
<evidence type="ECO:0000259" key="2">
    <source>
        <dbReference type="Pfam" id="PF04773"/>
    </source>
</evidence>
<keyword evidence="1" id="KW-0812">Transmembrane</keyword>
<dbReference type="InterPro" id="IPR032508">
    <property type="entry name" value="FecR_C"/>
</dbReference>
<proteinExistence type="predicted"/>
<organism evidence="4 5">
    <name type="scientific">Chitinophaga defluvii</name>
    <dbReference type="NCBI Taxonomy" id="3163343"/>
    <lineage>
        <taxon>Bacteria</taxon>
        <taxon>Pseudomonadati</taxon>
        <taxon>Bacteroidota</taxon>
        <taxon>Chitinophagia</taxon>
        <taxon>Chitinophagales</taxon>
        <taxon>Chitinophagaceae</taxon>
        <taxon>Chitinophaga</taxon>
    </lineage>
</organism>
<evidence type="ECO:0000313" key="4">
    <source>
        <dbReference type="EMBL" id="MET6996915.1"/>
    </source>
</evidence>
<keyword evidence="1" id="KW-0472">Membrane</keyword>
<dbReference type="InterPro" id="IPR012373">
    <property type="entry name" value="Ferrdict_sens_TM"/>
</dbReference>
<evidence type="ECO:0000313" key="5">
    <source>
        <dbReference type="Proteomes" id="UP001549749"/>
    </source>
</evidence>
<comment type="caution">
    <text evidence="4">The sequence shown here is derived from an EMBL/GenBank/DDBJ whole genome shotgun (WGS) entry which is preliminary data.</text>
</comment>
<dbReference type="RefSeq" id="WP_354659556.1">
    <property type="nucleotide sequence ID" value="NZ_JBEXAC010000001.1"/>
</dbReference>
<evidence type="ECO:0000259" key="3">
    <source>
        <dbReference type="Pfam" id="PF16344"/>
    </source>
</evidence>
<keyword evidence="1" id="KW-1133">Transmembrane helix</keyword>
<dbReference type="Pfam" id="PF04773">
    <property type="entry name" value="FecR"/>
    <property type="match status" value="1"/>
</dbReference>
<keyword evidence="5" id="KW-1185">Reference proteome</keyword>
<accession>A0ABV2T1L4</accession>
<dbReference type="Gene3D" id="3.55.50.30">
    <property type="match status" value="1"/>
</dbReference>
<dbReference type="InterPro" id="IPR006860">
    <property type="entry name" value="FecR"/>
</dbReference>
<evidence type="ECO:0000256" key="1">
    <source>
        <dbReference type="SAM" id="Phobius"/>
    </source>
</evidence>
<feature type="domain" description="FecR protein" evidence="2">
    <location>
        <begin position="194"/>
        <end position="290"/>
    </location>
</feature>
<reference evidence="4 5" key="1">
    <citation type="submission" date="2024-06" db="EMBL/GenBank/DDBJ databases">
        <title>Chitinophaga defluvii sp. nov., isolated from municipal sewage.</title>
        <authorList>
            <person name="Zhang L."/>
        </authorList>
    </citation>
    <scope>NUCLEOTIDE SEQUENCE [LARGE SCALE GENOMIC DNA]</scope>
    <source>
        <strain evidence="4 5">H8</strain>
    </source>
</reference>
<dbReference type="PANTHER" id="PTHR30273">
    <property type="entry name" value="PERIPLASMIC SIGNAL SENSOR AND SIGMA FACTOR ACTIVATOR FECR-RELATED"/>
    <property type="match status" value="1"/>
</dbReference>
<dbReference type="EMBL" id="JBEXAC010000001">
    <property type="protein sequence ID" value="MET6996915.1"/>
    <property type="molecule type" value="Genomic_DNA"/>
</dbReference>
<feature type="domain" description="Protein FecR C-terminal" evidence="3">
    <location>
        <begin position="332"/>
        <end position="398"/>
    </location>
</feature>
<dbReference type="PANTHER" id="PTHR30273:SF2">
    <property type="entry name" value="PROTEIN FECR"/>
    <property type="match status" value="1"/>
</dbReference>
<gene>
    <name evidence="4" type="ORF">ABR189_06030</name>
</gene>
<dbReference type="Proteomes" id="UP001549749">
    <property type="component" value="Unassembled WGS sequence"/>
</dbReference>
<name>A0ABV2T1L4_9BACT</name>
<feature type="transmembrane region" description="Helical" evidence="1">
    <location>
        <begin position="100"/>
        <end position="121"/>
    </location>
</feature>